<dbReference type="RefSeq" id="WP_050671113.1">
    <property type="nucleotide sequence ID" value="NZ_LAIR01000002.1"/>
</dbReference>
<dbReference type="REBASE" id="130294">
    <property type="entry name" value="LspC296ORF18150P"/>
</dbReference>
<dbReference type="Proteomes" id="UP000037397">
    <property type="component" value="Unassembled WGS sequence"/>
</dbReference>
<keyword evidence="3" id="KW-1185">Reference proteome</keyword>
<dbReference type="InterPro" id="IPR006935">
    <property type="entry name" value="Helicase/UvrB_N"/>
</dbReference>
<dbReference type="PATRIC" id="fig|1631356.3.peg.3618"/>
<proteinExistence type="predicted"/>
<dbReference type="PANTHER" id="PTHR47396:SF1">
    <property type="entry name" value="ATP-DEPENDENT HELICASE IRC3-RELATED"/>
    <property type="match status" value="1"/>
</dbReference>
<sequence length="848" mass="92616">MSIAYDGHLVEQVSYNLDLREPNQQALRAVARRLDDATPGTEMVADLATGVGKTYVAGGLLDYLYESGVRNVVIVTPGTTIQRKTIDNLTPGHRKYLRGMQSRPTVITLDAVERGEVGAALQDPDAFKVFVFTVQSLLRPRKDDRRRADKPHETLGTAVREYLEQADDLVIIADEHHVYYSESAKKFRAAITELAPLATIGLTATPHESTLSMRVFQYPLSAAIADGYVKIPVLVTRDDGIADLRTQLSDGLTLLDAKRAAMRAYCDQVKGRTFVEPVMFVVTSTIEQANEYRDLLAGADMLGDPDQLLLVTSEEPDSTLAQLDHLENPTSQVRAVVSVSMLKEGWDVKNIYVIASVRSMESDLLTEQILGRGLRLPFGQRTGNPMLDTVEVLSHHSFAALLKDAKSLLEETLGDRVEDAAVVANPVAGKRSSGTPLSEQGDLDLDFQSKTESADIVIPGPAATDPDQLELFDDEEAPQGSDGSRTHVGVSLATMDARVAAAQASSAVLTRRLEPRSPGGIKVPLFLPSVVTRHERDPFSLTQINLASVEALGRQFADDNAPTLTRKALDAERGKDGSAHVVIRDQHEQVVAAQTLIPFKSIEQDLVTRLMRQNAVAAATSEINAATGIARAFMTGAEVSADTPWRAEHGRLATTRLTEWISTKQTSTPTRVVRTVAPVKWPEPPERHESRPPADRHVITKQSEFTRLYPYSGWEKSVYEVNAFDAYSTEFVIAGLCEKSSSVRAWLRVDETVPLRISYQLGAVTKSYEPDLIVIDHAGVHWVVEGKRDSEMTSPVVQAKSAAAAEWVGTVNASDEVHETWAYVLASESVCAAAQTWDGIVAGGQVSR</sequence>
<dbReference type="GO" id="GO:0005524">
    <property type="term" value="F:ATP binding"/>
    <property type="evidence" value="ECO:0007669"/>
    <property type="project" value="InterPro"/>
</dbReference>
<dbReference type="Gene3D" id="3.40.50.300">
    <property type="entry name" value="P-loop containing nucleotide triphosphate hydrolases"/>
    <property type="match status" value="2"/>
</dbReference>
<dbReference type="Pfam" id="PF04851">
    <property type="entry name" value="ResIII"/>
    <property type="match status" value="1"/>
</dbReference>
<organism evidence="2 3">
    <name type="scientific">Luteipulveratus halotolerans</name>
    <dbReference type="NCBI Taxonomy" id="1631356"/>
    <lineage>
        <taxon>Bacteria</taxon>
        <taxon>Bacillati</taxon>
        <taxon>Actinomycetota</taxon>
        <taxon>Actinomycetes</taxon>
        <taxon>Micrococcales</taxon>
        <taxon>Dermacoccaceae</taxon>
        <taxon>Luteipulveratus</taxon>
    </lineage>
</organism>
<dbReference type="AlphaFoldDB" id="A0A0L6CLE6"/>
<feature type="domain" description="Helicase/UvrB N-terminal" evidence="1">
    <location>
        <begin position="17"/>
        <end position="207"/>
    </location>
</feature>
<evidence type="ECO:0000313" key="2">
    <source>
        <dbReference type="EMBL" id="KNX38626.1"/>
    </source>
</evidence>
<dbReference type="GO" id="GO:0016787">
    <property type="term" value="F:hydrolase activity"/>
    <property type="evidence" value="ECO:0007669"/>
    <property type="project" value="InterPro"/>
</dbReference>
<dbReference type="InterPro" id="IPR050742">
    <property type="entry name" value="Helicase_Restrict-Modif_Enz"/>
</dbReference>
<comment type="caution">
    <text evidence="2">The sequence shown here is derived from an EMBL/GenBank/DDBJ whole genome shotgun (WGS) entry which is preliminary data.</text>
</comment>
<accession>A0A0L6CLE6</accession>
<dbReference type="GO" id="GO:0005829">
    <property type="term" value="C:cytosol"/>
    <property type="evidence" value="ECO:0007669"/>
    <property type="project" value="TreeGrafter"/>
</dbReference>
<dbReference type="EMBL" id="LAIR01000002">
    <property type="protein sequence ID" value="KNX38626.1"/>
    <property type="molecule type" value="Genomic_DNA"/>
</dbReference>
<name>A0A0L6CLE6_9MICO</name>
<protein>
    <recommendedName>
        <fullName evidence="1">Helicase/UvrB N-terminal domain-containing protein</fullName>
    </recommendedName>
</protein>
<dbReference type="STRING" id="1631356.VV01_18155"/>
<dbReference type="SUPFAM" id="SSF52540">
    <property type="entry name" value="P-loop containing nucleoside triphosphate hydrolases"/>
    <property type="match status" value="2"/>
</dbReference>
<evidence type="ECO:0000259" key="1">
    <source>
        <dbReference type="Pfam" id="PF04851"/>
    </source>
</evidence>
<gene>
    <name evidence="2" type="ORF">VV01_18155</name>
</gene>
<dbReference type="GO" id="GO:0003677">
    <property type="term" value="F:DNA binding"/>
    <property type="evidence" value="ECO:0007669"/>
    <property type="project" value="InterPro"/>
</dbReference>
<dbReference type="PANTHER" id="PTHR47396">
    <property type="entry name" value="TYPE I RESTRICTION ENZYME ECOKI R PROTEIN"/>
    <property type="match status" value="1"/>
</dbReference>
<reference evidence="3" key="1">
    <citation type="submission" date="2015-03" db="EMBL/GenBank/DDBJ databases">
        <title>Luteipulveratus halotolerans sp. nov., a novel actinobacterium (Dermacoccaceae) from Sarawak, Malaysia.</title>
        <authorList>
            <person name="Juboi H."/>
            <person name="Basik A."/>
            <person name="Shamsul S.S."/>
            <person name="Arnold P."/>
            <person name="Schmitt E.K."/>
            <person name="Sanglier J.-J."/>
            <person name="Yeo T."/>
        </authorList>
    </citation>
    <scope>NUCLEOTIDE SEQUENCE [LARGE SCALE GENOMIC DNA]</scope>
    <source>
        <strain evidence="3">C296001</strain>
    </source>
</reference>
<evidence type="ECO:0000313" key="3">
    <source>
        <dbReference type="Proteomes" id="UP000037397"/>
    </source>
</evidence>
<dbReference type="InterPro" id="IPR027417">
    <property type="entry name" value="P-loop_NTPase"/>
</dbReference>
<dbReference type="OrthoDB" id="9776021at2"/>